<feature type="domain" description="Rhodanese" evidence="1">
    <location>
        <begin position="275"/>
        <end position="314"/>
    </location>
</feature>
<dbReference type="AlphaFoldDB" id="A0A944M7I5"/>
<dbReference type="Gene3D" id="3.40.250.10">
    <property type="entry name" value="Rhodanese-like domain"/>
    <property type="match status" value="1"/>
</dbReference>
<name>A0A944M7I5_9GAMM</name>
<dbReference type="EMBL" id="JAHHGM010000006">
    <property type="protein sequence ID" value="MBT2988866.1"/>
    <property type="molecule type" value="Genomic_DNA"/>
</dbReference>
<dbReference type="InterPro" id="IPR036873">
    <property type="entry name" value="Rhodanese-like_dom_sf"/>
</dbReference>
<proteinExistence type="predicted"/>
<organism evidence="2 3">
    <name type="scientific">Candidatus Thiodiazotropha taylori</name>
    <dbReference type="NCBI Taxonomy" id="2792791"/>
    <lineage>
        <taxon>Bacteria</taxon>
        <taxon>Pseudomonadati</taxon>
        <taxon>Pseudomonadota</taxon>
        <taxon>Gammaproteobacteria</taxon>
        <taxon>Chromatiales</taxon>
        <taxon>Sedimenticolaceae</taxon>
        <taxon>Candidatus Thiodiazotropha</taxon>
    </lineage>
</organism>
<evidence type="ECO:0000313" key="3">
    <source>
        <dbReference type="Proteomes" id="UP000770889"/>
    </source>
</evidence>
<evidence type="ECO:0000313" key="2">
    <source>
        <dbReference type="EMBL" id="MBT2988866.1"/>
    </source>
</evidence>
<gene>
    <name evidence="2" type="ORF">KME65_07855</name>
</gene>
<reference evidence="2 3" key="1">
    <citation type="submission" date="2021-05" db="EMBL/GenBank/DDBJ databases">
        <title>Genetic and Functional Diversity in Clade A Lucinid endosymbionts from the Bahamas.</title>
        <authorList>
            <person name="Giani N.M."/>
            <person name="Engel A.S."/>
            <person name="Campbell B.J."/>
        </authorList>
    </citation>
    <scope>NUCLEOTIDE SEQUENCE [LARGE SCALE GENOMIC DNA]</scope>
    <source>
        <strain evidence="2">LUC16012Gg_MoonRockCtena</strain>
    </source>
</reference>
<dbReference type="InterPro" id="IPR001763">
    <property type="entry name" value="Rhodanese-like_dom"/>
</dbReference>
<accession>A0A944M7I5</accession>
<dbReference type="PROSITE" id="PS50206">
    <property type="entry name" value="RHODANESE_3"/>
    <property type="match status" value="1"/>
</dbReference>
<dbReference type="SMART" id="SM00450">
    <property type="entry name" value="RHOD"/>
    <property type="match status" value="1"/>
</dbReference>
<protein>
    <recommendedName>
        <fullName evidence="1">Rhodanese domain-containing protein</fullName>
    </recommendedName>
</protein>
<evidence type="ECO:0000259" key="1">
    <source>
        <dbReference type="PROSITE" id="PS50206"/>
    </source>
</evidence>
<comment type="caution">
    <text evidence="2">The sequence shown here is derived from an EMBL/GenBank/DDBJ whole genome shotgun (WGS) entry which is preliminary data.</text>
</comment>
<dbReference type="Proteomes" id="UP000770889">
    <property type="component" value="Unassembled WGS sequence"/>
</dbReference>
<sequence length="330" mass="37064">MSLKKVVYAYIKVITIWFCVGSVEATEFGSQWIVDSVGLKELLRHRAKVVYVVKKPNEMPMDVIPGTDTRRVIPWQPINEDDSFAIRVFSKSLSYPKGKKYPKAMPTGKQWTATMRRLGINQGDMTITVGNKEYATRFSRTAVEYGGNAVVYNDPAADNLLIPYSMVDAVPGKLEPGNFTARNINRERLSLDNSVGKQTDAGIRFWDVRNPVYPAGKKTKRYVYTQGTLLTASNALKYTDLLDANGTWFRTADDVSVVLKSHFGHQDEQGSVRHVIVCDSEGLSNIVMWVARSLGYDNVFVLAGGLHEFTMDTNNHRFVSLIDRVNLPLK</sequence>
<dbReference type="SUPFAM" id="SSF52821">
    <property type="entry name" value="Rhodanese/Cell cycle control phosphatase"/>
    <property type="match status" value="1"/>
</dbReference>